<dbReference type="AlphaFoldDB" id="A0AA48HWN3"/>
<reference evidence="1" key="1">
    <citation type="journal article" date="2023" name="ISME J.">
        <title>Emergence of putative energy parasites within Clostridia revealed by genome analysis of a novel endosymbiotic clade.</title>
        <authorList>
            <person name="Takahashi K."/>
            <person name="Kuwahara H."/>
            <person name="Horikawa Y."/>
            <person name="Izawa K."/>
            <person name="Kato D."/>
            <person name="Inagaki T."/>
            <person name="Yuki M."/>
            <person name="Ohkuma M."/>
            <person name="Hongoh Y."/>
        </authorList>
    </citation>
    <scope>NUCLEOTIDE SEQUENCE</scope>
    <source>
        <strain evidence="1">RsTa-C01</strain>
    </source>
</reference>
<dbReference type="EMBL" id="AP027925">
    <property type="protein sequence ID" value="BED92806.1"/>
    <property type="molecule type" value="Genomic_DNA"/>
</dbReference>
<dbReference type="Proteomes" id="UP001335720">
    <property type="component" value="Chromosome"/>
</dbReference>
<name>A0AA48HWN3_9FIRM</name>
<sequence>MRNALKKDLSELIATSVIEKAKEIFILSDSYTIEWDFFLKVHYFFVDLNAYAKQDTVNLRMRLSKIFNRCRKYMKLFRKKGLNKDYSTEIVKYVACAAFKARRKIDL</sequence>
<gene>
    <name evidence="1" type="ORF">RsTaC01_0691</name>
</gene>
<protein>
    <submittedName>
        <fullName evidence="1">Uncharacterized protein</fullName>
    </submittedName>
</protein>
<evidence type="ECO:0000313" key="1">
    <source>
        <dbReference type="EMBL" id="BED92806.1"/>
    </source>
</evidence>
<organism evidence="1">
    <name type="scientific">Candidatus Paraimprobicoccus trichonymphae</name>
    <dbReference type="NCBI Taxonomy" id="3033793"/>
    <lineage>
        <taxon>Bacteria</taxon>
        <taxon>Bacillati</taxon>
        <taxon>Bacillota</taxon>
        <taxon>Clostridia</taxon>
        <taxon>Candidatus Paraimprobicoccus</taxon>
    </lineage>
</organism>
<proteinExistence type="predicted"/>
<accession>A0AA48HWN3</accession>
<dbReference type="KEGG" id="ptrh:RsTaC01_0691"/>